<keyword evidence="13 16" id="KW-0131">Cell cycle</keyword>
<dbReference type="UniPathway" id="UPA00219"/>
<dbReference type="GO" id="GO:0008360">
    <property type="term" value="P:regulation of cell shape"/>
    <property type="evidence" value="ECO:0007669"/>
    <property type="project" value="UniProtKB-KW"/>
</dbReference>
<evidence type="ECO:0000256" key="1">
    <source>
        <dbReference type="ARBA" id="ARBA00001974"/>
    </source>
</evidence>
<dbReference type="PROSITE" id="PS51387">
    <property type="entry name" value="FAD_PCMH"/>
    <property type="match status" value="1"/>
</dbReference>
<dbReference type="GO" id="GO:0071949">
    <property type="term" value="F:FAD binding"/>
    <property type="evidence" value="ECO:0007669"/>
    <property type="project" value="InterPro"/>
</dbReference>
<evidence type="ECO:0000256" key="15">
    <source>
        <dbReference type="ARBA" id="ARBA00048914"/>
    </source>
</evidence>
<dbReference type="EC" id="1.3.1.98" evidence="16"/>
<dbReference type="PANTHER" id="PTHR21071:SF4">
    <property type="entry name" value="UDP-N-ACETYLENOLPYRUVOYLGLUCOSAMINE REDUCTASE"/>
    <property type="match status" value="1"/>
</dbReference>
<dbReference type="InterPro" id="IPR016167">
    <property type="entry name" value="FAD-bd_PCMH_sub1"/>
</dbReference>
<sequence length="291" mass="32040">MNSIKLEKNISLSNFTTWGIGGPAEWIAQPKNIEELKYIINWTNKKKIPCSVFGAGSNLLISDKGIKGLSLCMRNFKGIEIDKNNGIIEVLSGEMLPTLARKAAASGLHGFEWAVGIPGTIGGAVVMNAGAQEHCISSYLESITTLSLTGEYQRIKGKDLNFGYRHSLLQNEKSIVVSARLKLASGHAKEIRQVTNENLNHRLKTQPYQAQTCGSVFRNPEPLKAAKLIEELGLKGFRFGGAEISKIHSNFIINANQASSNDVRELIKYVKKRVFDSYGILLETEVKQCGF</sequence>
<dbReference type="InterPro" id="IPR003170">
    <property type="entry name" value="MurB"/>
</dbReference>
<comment type="pathway">
    <text evidence="4 16">Cell wall biogenesis; peptidoglycan biosynthesis.</text>
</comment>
<dbReference type="NCBIfam" id="TIGR00179">
    <property type="entry name" value="murB"/>
    <property type="match status" value="1"/>
</dbReference>
<dbReference type="InterPro" id="IPR036635">
    <property type="entry name" value="MurB_C_sf"/>
</dbReference>
<dbReference type="EMBL" id="JNAX01000011">
    <property type="protein sequence ID" value="KGG20657.1"/>
    <property type="molecule type" value="Genomic_DNA"/>
</dbReference>
<dbReference type="GO" id="GO:0005829">
    <property type="term" value="C:cytosol"/>
    <property type="evidence" value="ECO:0007669"/>
    <property type="project" value="TreeGrafter"/>
</dbReference>
<evidence type="ECO:0000256" key="7">
    <source>
        <dbReference type="ARBA" id="ARBA00022630"/>
    </source>
</evidence>
<dbReference type="GO" id="GO:0008762">
    <property type="term" value="F:UDP-N-acetylmuramate dehydrogenase activity"/>
    <property type="evidence" value="ECO:0007669"/>
    <property type="project" value="UniProtKB-UniRule"/>
</dbReference>
<dbReference type="GO" id="GO:0071555">
    <property type="term" value="P:cell wall organization"/>
    <property type="evidence" value="ECO:0007669"/>
    <property type="project" value="UniProtKB-KW"/>
</dbReference>
<evidence type="ECO:0000256" key="9">
    <source>
        <dbReference type="ARBA" id="ARBA00022857"/>
    </source>
</evidence>
<organism evidence="18 19">
    <name type="scientific">Prochlorococcus marinus str. PAC1</name>
    <dbReference type="NCBI Taxonomy" id="59924"/>
    <lineage>
        <taxon>Bacteria</taxon>
        <taxon>Bacillati</taxon>
        <taxon>Cyanobacteriota</taxon>
        <taxon>Cyanophyceae</taxon>
        <taxon>Synechococcales</taxon>
        <taxon>Prochlorococcaceae</taxon>
        <taxon>Prochlorococcus</taxon>
    </lineage>
</organism>
<evidence type="ECO:0000256" key="16">
    <source>
        <dbReference type="HAMAP-Rule" id="MF_00037"/>
    </source>
</evidence>
<evidence type="ECO:0000256" key="10">
    <source>
        <dbReference type="ARBA" id="ARBA00022960"/>
    </source>
</evidence>
<comment type="subcellular location">
    <subcellularLocation>
        <location evidence="3 16">Cytoplasm</location>
    </subcellularLocation>
</comment>
<evidence type="ECO:0000256" key="11">
    <source>
        <dbReference type="ARBA" id="ARBA00022984"/>
    </source>
</evidence>
<comment type="catalytic activity">
    <reaction evidence="15 16">
        <text>UDP-N-acetyl-alpha-D-muramate + NADP(+) = UDP-N-acetyl-3-O-(1-carboxyvinyl)-alpha-D-glucosamine + NADPH + H(+)</text>
        <dbReference type="Rhea" id="RHEA:12248"/>
        <dbReference type="ChEBI" id="CHEBI:15378"/>
        <dbReference type="ChEBI" id="CHEBI:57783"/>
        <dbReference type="ChEBI" id="CHEBI:58349"/>
        <dbReference type="ChEBI" id="CHEBI:68483"/>
        <dbReference type="ChEBI" id="CHEBI:70757"/>
        <dbReference type="EC" id="1.3.1.98"/>
    </reaction>
</comment>
<reference evidence="19" key="1">
    <citation type="journal article" date="2014" name="Sci. Data">
        <title>Genomes of diverse isolates of the marine cyanobacterium Prochlorococcus.</title>
        <authorList>
            <person name="Biller S."/>
            <person name="Berube P."/>
            <person name="Thompson J."/>
            <person name="Kelly L."/>
            <person name="Roggensack S."/>
            <person name="Awad L."/>
            <person name="Roache-Johnson K."/>
            <person name="Ding H."/>
            <person name="Giovannoni S.J."/>
            <person name="Moore L.R."/>
            <person name="Chisholm S.W."/>
        </authorList>
    </citation>
    <scope>NUCLEOTIDE SEQUENCE [LARGE SCALE GENOMIC DNA]</scope>
    <source>
        <strain evidence="19">PAC1</strain>
    </source>
</reference>
<comment type="cofactor">
    <cofactor evidence="1 16">
        <name>FAD</name>
        <dbReference type="ChEBI" id="CHEBI:57692"/>
    </cofactor>
</comment>
<dbReference type="Gene3D" id="3.30.465.10">
    <property type="match status" value="1"/>
</dbReference>
<dbReference type="PANTHER" id="PTHR21071">
    <property type="entry name" value="UDP-N-ACETYLENOLPYRUVOYLGLUCOSAMINE REDUCTASE"/>
    <property type="match status" value="1"/>
</dbReference>
<feature type="active site" description="Proton donor" evidence="16">
    <location>
        <position position="215"/>
    </location>
</feature>
<dbReference type="InterPro" id="IPR006094">
    <property type="entry name" value="Oxid_FAD_bind_N"/>
</dbReference>
<dbReference type="InterPro" id="IPR016169">
    <property type="entry name" value="FAD-bd_PCMH_sub2"/>
</dbReference>
<dbReference type="GO" id="GO:0051301">
    <property type="term" value="P:cell division"/>
    <property type="evidence" value="ECO:0007669"/>
    <property type="project" value="UniProtKB-KW"/>
</dbReference>
<gene>
    <name evidence="16" type="primary">murB</name>
    <name evidence="18" type="ORF">EV03_1158</name>
</gene>
<evidence type="ECO:0000256" key="3">
    <source>
        <dbReference type="ARBA" id="ARBA00004496"/>
    </source>
</evidence>
<keyword evidence="6 16" id="KW-0132">Cell division</keyword>
<evidence type="ECO:0000256" key="2">
    <source>
        <dbReference type="ARBA" id="ARBA00003921"/>
    </source>
</evidence>
<evidence type="ECO:0000313" key="18">
    <source>
        <dbReference type="EMBL" id="KGG20657.1"/>
    </source>
</evidence>
<dbReference type="InterPro" id="IPR016166">
    <property type="entry name" value="FAD-bd_PCMH"/>
</dbReference>
<protein>
    <recommendedName>
        <fullName evidence="16">UDP-N-acetylenolpyruvoylglucosamine reductase</fullName>
        <ecNumber evidence="16">1.3.1.98</ecNumber>
    </recommendedName>
    <alternativeName>
        <fullName evidence="16">UDP-N-acetylmuramate dehydrogenase</fullName>
    </alternativeName>
</protein>
<comment type="similarity">
    <text evidence="16">Belongs to the MurB family.</text>
</comment>
<evidence type="ECO:0000256" key="14">
    <source>
        <dbReference type="ARBA" id="ARBA00023316"/>
    </source>
</evidence>
<dbReference type="AlphaFoldDB" id="A0A0A2C555"/>
<dbReference type="InterPro" id="IPR036318">
    <property type="entry name" value="FAD-bd_PCMH-like_sf"/>
</dbReference>
<proteinExistence type="inferred from homology"/>
<evidence type="ECO:0000256" key="12">
    <source>
        <dbReference type="ARBA" id="ARBA00023002"/>
    </source>
</evidence>
<evidence type="ECO:0000256" key="6">
    <source>
        <dbReference type="ARBA" id="ARBA00022618"/>
    </source>
</evidence>
<dbReference type="Gene3D" id="3.90.78.10">
    <property type="entry name" value="UDP-N-acetylenolpyruvoylglucosamine reductase, C-terminal domain"/>
    <property type="match status" value="1"/>
</dbReference>
<dbReference type="GO" id="GO:0009252">
    <property type="term" value="P:peptidoglycan biosynthetic process"/>
    <property type="evidence" value="ECO:0007669"/>
    <property type="project" value="UniProtKB-UniRule"/>
</dbReference>
<accession>A0A0A2C555</accession>
<dbReference type="RefSeq" id="WP_036906090.1">
    <property type="nucleotide sequence ID" value="NZ_CP138967.1"/>
</dbReference>
<evidence type="ECO:0000313" key="19">
    <source>
        <dbReference type="Proteomes" id="UP000030392"/>
    </source>
</evidence>
<dbReference type="SUPFAM" id="SSF56176">
    <property type="entry name" value="FAD-binding/transporter-associated domain-like"/>
    <property type="match status" value="1"/>
</dbReference>
<feature type="active site" evidence="16">
    <location>
        <position position="165"/>
    </location>
</feature>
<dbReference type="SUPFAM" id="SSF56194">
    <property type="entry name" value="Uridine diphospho-N-Acetylenolpyruvylglucosamine reductase, MurB, C-terminal domain"/>
    <property type="match status" value="1"/>
</dbReference>
<feature type="active site" evidence="16">
    <location>
        <position position="285"/>
    </location>
</feature>
<dbReference type="HAMAP" id="MF_00037">
    <property type="entry name" value="MurB"/>
    <property type="match status" value="1"/>
</dbReference>
<evidence type="ECO:0000256" key="5">
    <source>
        <dbReference type="ARBA" id="ARBA00022490"/>
    </source>
</evidence>
<keyword evidence="7 16" id="KW-0285">Flavoprotein</keyword>
<feature type="domain" description="FAD-binding PCMH-type" evidence="17">
    <location>
        <begin position="19"/>
        <end position="186"/>
    </location>
</feature>
<keyword evidence="9 16" id="KW-0521">NADP</keyword>
<comment type="caution">
    <text evidence="18">The sequence shown here is derived from an EMBL/GenBank/DDBJ whole genome shotgun (WGS) entry which is preliminary data.</text>
</comment>
<dbReference type="NCBIfam" id="NF010480">
    <property type="entry name" value="PRK13905.1"/>
    <property type="match status" value="1"/>
</dbReference>
<keyword evidence="14 16" id="KW-0961">Cell wall biogenesis/degradation</keyword>
<dbReference type="Pfam" id="PF02873">
    <property type="entry name" value="MurB_C"/>
    <property type="match status" value="1"/>
</dbReference>
<evidence type="ECO:0000256" key="4">
    <source>
        <dbReference type="ARBA" id="ARBA00004752"/>
    </source>
</evidence>
<evidence type="ECO:0000256" key="8">
    <source>
        <dbReference type="ARBA" id="ARBA00022827"/>
    </source>
</evidence>
<dbReference type="Pfam" id="PF01565">
    <property type="entry name" value="FAD_binding_4"/>
    <property type="match status" value="1"/>
</dbReference>
<evidence type="ECO:0000256" key="13">
    <source>
        <dbReference type="ARBA" id="ARBA00023306"/>
    </source>
</evidence>
<comment type="function">
    <text evidence="2 16">Cell wall formation.</text>
</comment>
<keyword evidence="5 16" id="KW-0963">Cytoplasm</keyword>
<keyword evidence="8 16" id="KW-0274">FAD</keyword>
<keyword evidence="11 16" id="KW-0573">Peptidoglycan synthesis</keyword>
<dbReference type="InterPro" id="IPR011601">
    <property type="entry name" value="MurB_C"/>
</dbReference>
<dbReference type="Gene3D" id="3.30.43.10">
    <property type="entry name" value="Uridine Diphospho-n-acetylenolpyruvylglucosamine Reductase, domain 2"/>
    <property type="match status" value="1"/>
</dbReference>
<keyword evidence="12 16" id="KW-0560">Oxidoreductase</keyword>
<dbReference type="Proteomes" id="UP000030392">
    <property type="component" value="Unassembled WGS sequence"/>
</dbReference>
<evidence type="ECO:0000259" key="17">
    <source>
        <dbReference type="PROSITE" id="PS51387"/>
    </source>
</evidence>
<name>A0A0A2C555_PROMR</name>
<keyword evidence="10 16" id="KW-0133">Cell shape</keyword>